<comment type="domain">
    <text evidence="14">Consists of three domains; the N-terminal catalytic domain, the editing domain and the C-terminal C-Ala domain. The editing domain removes incorrectly charged amino acids, while the C-Ala domain, along with tRNA(Ala), serves as a bridge to cooperatively bring together the editing and aminoacylation centers thus stimulating deacylation of misacylated tRNAs.</text>
</comment>
<dbReference type="Gene3D" id="3.10.310.40">
    <property type="match status" value="1"/>
</dbReference>
<keyword evidence="3 14" id="KW-0820">tRNA-binding</keyword>
<keyword evidence="9 14" id="KW-0694">RNA-binding</keyword>
<keyword evidence="19" id="KW-1185">Reference proteome</keyword>
<dbReference type="HAMAP" id="MF_00036_B">
    <property type="entry name" value="Ala_tRNA_synth_B"/>
    <property type="match status" value="1"/>
</dbReference>
<feature type="binding site" evidence="14">
    <location>
        <position position="567"/>
    </location>
    <ligand>
        <name>Zn(2+)</name>
        <dbReference type="ChEBI" id="CHEBI:29105"/>
    </ligand>
</feature>
<evidence type="ECO:0000256" key="11">
    <source>
        <dbReference type="ARBA" id="ARBA00023146"/>
    </source>
</evidence>
<comment type="similarity">
    <text evidence="1 14">Belongs to the class-II aminoacyl-tRNA synthetase family.</text>
</comment>
<feature type="binding site" evidence="14">
    <location>
        <position position="669"/>
    </location>
    <ligand>
        <name>Zn(2+)</name>
        <dbReference type="ChEBI" id="CHEBI:29105"/>
    </ligand>
</feature>
<dbReference type="Gene3D" id="6.10.250.550">
    <property type="match status" value="1"/>
</dbReference>
<dbReference type="AlphaFoldDB" id="A0A1H6U6G1"/>
<feature type="binding site" evidence="14">
    <location>
        <position position="673"/>
    </location>
    <ligand>
        <name>Zn(2+)</name>
        <dbReference type="ChEBI" id="CHEBI:29105"/>
    </ligand>
</feature>
<evidence type="ECO:0000256" key="7">
    <source>
        <dbReference type="ARBA" id="ARBA00022833"/>
    </source>
</evidence>
<dbReference type="InterPro" id="IPR018165">
    <property type="entry name" value="Ala-tRNA-synth_IIc_core"/>
</dbReference>
<organism evidence="18 19">
    <name type="scientific">Alkalibacterium gilvum</name>
    <dbReference type="NCBI Taxonomy" id="1130080"/>
    <lineage>
        <taxon>Bacteria</taxon>
        <taxon>Bacillati</taxon>
        <taxon>Bacillota</taxon>
        <taxon>Bacilli</taxon>
        <taxon>Lactobacillales</taxon>
        <taxon>Carnobacteriaceae</taxon>
        <taxon>Alkalibacterium</taxon>
    </lineage>
</organism>
<dbReference type="EMBL" id="FNYW01000028">
    <property type="protein sequence ID" value="SEI87958.1"/>
    <property type="molecule type" value="Genomic_DNA"/>
</dbReference>
<evidence type="ECO:0000256" key="1">
    <source>
        <dbReference type="ARBA" id="ARBA00008226"/>
    </source>
</evidence>
<dbReference type="Pfam" id="PF07973">
    <property type="entry name" value="tRNA_SAD"/>
    <property type="match status" value="1"/>
</dbReference>
<comment type="cofactor">
    <cofactor evidence="14">
        <name>Zn(2+)</name>
        <dbReference type="ChEBI" id="CHEBI:29105"/>
    </cofactor>
    <text evidence="14">Binds 1 zinc ion per subunit.</text>
</comment>
<dbReference type="FunFam" id="3.30.930.10:FF:000046">
    <property type="entry name" value="Alanine--tRNA ligase"/>
    <property type="match status" value="1"/>
</dbReference>
<dbReference type="GO" id="GO:0000049">
    <property type="term" value="F:tRNA binding"/>
    <property type="evidence" value="ECO:0007669"/>
    <property type="project" value="UniProtKB-KW"/>
</dbReference>
<keyword evidence="8 14" id="KW-0067">ATP-binding</keyword>
<dbReference type="FunFam" id="3.10.310.40:FF:000001">
    <property type="entry name" value="Alanine--tRNA ligase"/>
    <property type="match status" value="1"/>
</dbReference>
<dbReference type="Gene3D" id="3.30.930.10">
    <property type="entry name" value="Bira Bifunctional Protein, Domain 2"/>
    <property type="match status" value="1"/>
</dbReference>
<dbReference type="InterPro" id="IPR050058">
    <property type="entry name" value="Ala-tRNA_ligase"/>
</dbReference>
<evidence type="ECO:0000256" key="15">
    <source>
        <dbReference type="SAM" id="Coils"/>
    </source>
</evidence>
<feature type="region of interest" description="Disordered" evidence="16">
    <location>
        <begin position="851"/>
        <end position="880"/>
    </location>
</feature>
<reference evidence="19" key="1">
    <citation type="submission" date="2016-10" db="EMBL/GenBank/DDBJ databases">
        <authorList>
            <person name="Varghese N."/>
            <person name="Submissions S."/>
        </authorList>
    </citation>
    <scope>NUCLEOTIDE SEQUENCE [LARGE SCALE GENOMIC DNA]</scope>
    <source>
        <strain evidence="19">DSM 25751</strain>
    </source>
</reference>
<dbReference type="OrthoDB" id="9803884at2"/>
<dbReference type="PANTHER" id="PTHR11777">
    <property type="entry name" value="ALANYL-TRNA SYNTHETASE"/>
    <property type="match status" value="1"/>
</dbReference>
<evidence type="ECO:0000256" key="16">
    <source>
        <dbReference type="SAM" id="MobiDB-lite"/>
    </source>
</evidence>
<dbReference type="GO" id="GO:0140096">
    <property type="term" value="F:catalytic activity, acting on a protein"/>
    <property type="evidence" value="ECO:0007669"/>
    <property type="project" value="UniProtKB-ARBA"/>
</dbReference>
<evidence type="ECO:0000256" key="3">
    <source>
        <dbReference type="ARBA" id="ARBA00022555"/>
    </source>
</evidence>
<dbReference type="InterPro" id="IPR012947">
    <property type="entry name" value="tRNA_SAD"/>
</dbReference>
<dbReference type="SUPFAM" id="SSF50447">
    <property type="entry name" value="Translation proteins"/>
    <property type="match status" value="1"/>
</dbReference>
<dbReference type="InterPro" id="IPR002318">
    <property type="entry name" value="Ala-tRNA-lgiase_IIc"/>
</dbReference>
<dbReference type="RefSeq" id="WP_091635496.1">
    <property type="nucleotide sequence ID" value="NZ_FNYW01000028.1"/>
</dbReference>
<dbReference type="STRING" id="1130080.SAMN04488113_12821"/>
<gene>
    <name evidence="14" type="primary">alaS</name>
    <name evidence="18" type="ORF">SAMN04488113_12821</name>
</gene>
<evidence type="ECO:0000256" key="8">
    <source>
        <dbReference type="ARBA" id="ARBA00022840"/>
    </source>
</evidence>
<dbReference type="GO" id="GO:0005524">
    <property type="term" value="F:ATP binding"/>
    <property type="evidence" value="ECO:0007669"/>
    <property type="project" value="UniProtKB-UniRule"/>
</dbReference>
<evidence type="ECO:0000256" key="4">
    <source>
        <dbReference type="ARBA" id="ARBA00022598"/>
    </source>
</evidence>
<dbReference type="PRINTS" id="PR00980">
    <property type="entry name" value="TRNASYNTHALA"/>
</dbReference>
<dbReference type="Proteomes" id="UP000198564">
    <property type="component" value="Unassembled WGS sequence"/>
</dbReference>
<dbReference type="PROSITE" id="PS50860">
    <property type="entry name" value="AA_TRNA_LIGASE_II_ALA"/>
    <property type="match status" value="1"/>
</dbReference>
<feature type="coiled-coil region" evidence="15">
    <location>
        <begin position="736"/>
        <end position="763"/>
    </location>
</feature>
<dbReference type="InterPro" id="IPR018164">
    <property type="entry name" value="Ala-tRNA-synth_IIc_N"/>
</dbReference>
<evidence type="ECO:0000256" key="2">
    <source>
        <dbReference type="ARBA" id="ARBA00022490"/>
    </source>
</evidence>
<keyword evidence="2 14" id="KW-0963">Cytoplasm</keyword>
<accession>A0A1H6U6G1</accession>
<dbReference type="InterPro" id="IPR045864">
    <property type="entry name" value="aa-tRNA-synth_II/BPL/LPL"/>
</dbReference>
<evidence type="ECO:0000256" key="10">
    <source>
        <dbReference type="ARBA" id="ARBA00022917"/>
    </source>
</evidence>
<dbReference type="InterPro" id="IPR018163">
    <property type="entry name" value="Thr/Ala-tRNA-synth_IIc_edit"/>
</dbReference>
<dbReference type="GO" id="GO:0008270">
    <property type="term" value="F:zinc ion binding"/>
    <property type="evidence" value="ECO:0007669"/>
    <property type="project" value="UniProtKB-UniRule"/>
</dbReference>
<comment type="subcellular location">
    <subcellularLocation>
        <location evidence="14">Cytoplasm</location>
    </subcellularLocation>
</comment>
<dbReference type="Gene3D" id="3.30.980.10">
    <property type="entry name" value="Threonyl-trna Synthetase, Chain A, domain 2"/>
    <property type="match status" value="1"/>
</dbReference>
<dbReference type="Pfam" id="PF01411">
    <property type="entry name" value="tRNA-synt_2c"/>
    <property type="match status" value="1"/>
</dbReference>
<dbReference type="InterPro" id="IPR018162">
    <property type="entry name" value="Ala-tRNA-ligase_IIc_anticod-bd"/>
</dbReference>
<proteinExistence type="inferred from homology"/>
<dbReference type="Gene3D" id="2.40.30.130">
    <property type="match status" value="1"/>
</dbReference>
<dbReference type="SUPFAM" id="SSF101353">
    <property type="entry name" value="Putative anticodon-binding domain of alanyl-tRNA synthetase (AlaRS)"/>
    <property type="match status" value="1"/>
</dbReference>
<dbReference type="EC" id="6.1.1.7" evidence="14"/>
<keyword evidence="5 14" id="KW-0479">Metal-binding</keyword>
<evidence type="ECO:0000313" key="19">
    <source>
        <dbReference type="Proteomes" id="UP000198564"/>
    </source>
</evidence>
<dbReference type="GO" id="GO:0005829">
    <property type="term" value="C:cytosol"/>
    <property type="evidence" value="ECO:0007669"/>
    <property type="project" value="TreeGrafter"/>
</dbReference>
<dbReference type="Gene3D" id="3.30.54.20">
    <property type="match status" value="1"/>
</dbReference>
<dbReference type="SMART" id="SM00863">
    <property type="entry name" value="tRNA_SAD"/>
    <property type="match status" value="1"/>
</dbReference>
<dbReference type="Pfam" id="PF02272">
    <property type="entry name" value="DHHA1"/>
    <property type="match status" value="1"/>
</dbReference>
<dbReference type="GO" id="GO:0004813">
    <property type="term" value="F:alanine-tRNA ligase activity"/>
    <property type="evidence" value="ECO:0007669"/>
    <property type="project" value="UniProtKB-UniRule"/>
</dbReference>
<evidence type="ECO:0000256" key="5">
    <source>
        <dbReference type="ARBA" id="ARBA00022723"/>
    </source>
</evidence>
<dbReference type="FunFam" id="3.30.980.10:FF:000004">
    <property type="entry name" value="Alanine--tRNA ligase, cytoplasmic"/>
    <property type="match status" value="1"/>
</dbReference>
<keyword evidence="6 14" id="KW-0547">Nucleotide-binding</keyword>
<evidence type="ECO:0000256" key="12">
    <source>
        <dbReference type="ARBA" id="ARBA00024779"/>
    </source>
</evidence>
<dbReference type="CDD" id="cd00673">
    <property type="entry name" value="AlaRS_core"/>
    <property type="match status" value="1"/>
</dbReference>
<protein>
    <recommendedName>
        <fullName evidence="14">Alanine--tRNA ligase</fullName>
        <ecNumber evidence="14">6.1.1.7</ecNumber>
    </recommendedName>
    <alternativeName>
        <fullName evidence="14">Alanyl-tRNA synthetase</fullName>
        <shortName evidence="14">AlaRS</shortName>
    </alternativeName>
</protein>
<evidence type="ECO:0000259" key="17">
    <source>
        <dbReference type="PROSITE" id="PS50860"/>
    </source>
</evidence>
<dbReference type="FunFam" id="3.30.54.20:FF:000001">
    <property type="entry name" value="Alanine--tRNA ligase"/>
    <property type="match status" value="1"/>
</dbReference>
<keyword evidence="4 14" id="KW-0436">Ligase</keyword>
<dbReference type="SUPFAM" id="SSF55186">
    <property type="entry name" value="ThrRS/AlaRS common domain"/>
    <property type="match status" value="1"/>
</dbReference>
<evidence type="ECO:0000256" key="14">
    <source>
        <dbReference type="HAMAP-Rule" id="MF_00036"/>
    </source>
</evidence>
<dbReference type="InterPro" id="IPR009000">
    <property type="entry name" value="Transl_B-barrel_sf"/>
</dbReference>
<keyword evidence="15" id="KW-0175">Coiled coil</keyword>
<feature type="compositionally biased region" description="Basic and acidic residues" evidence="16">
    <location>
        <begin position="851"/>
        <end position="864"/>
    </location>
</feature>
<dbReference type="InterPro" id="IPR003156">
    <property type="entry name" value="DHHA1_dom"/>
</dbReference>
<evidence type="ECO:0000313" key="18">
    <source>
        <dbReference type="EMBL" id="SEI87958.1"/>
    </source>
</evidence>
<comment type="function">
    <text evidence="12 14">Catalyzes the attachment of alanine to tRNA(Ala) in a two-step reaction: alanine is first activated by ATP to form Ala-AMP and then transferred to the acceptor end of tRNA(Ala). Also edits incorrectly charged Ser-tRNA(Ala) and Gly-tRNA(Ala) via its editing domain.</text>
</comment>
<evidence type="ECO:0000256" key="9">
    <source>
        <dbReference type="ARBA" id="ARBA00022884"/>
    </source>
</evidence>
<name>A0A1H6U6G1_9LACT</name>
<keyword evidence="7 14" id="KW-0862">Zinc</keyword>
<evidence type="ECO:0000256" key="6">
    <source>
        <dbReference type="ARBA" id="ARBA00022741"/>
    </source>
</evidence>
<comment type="catalytic activity">
    <reaction evidence="13 14">
        <text>tRNA(Ala) + L-alanine + ATP = L-alanyl-tRNA(Ala) + AMP + diphosphate</text>
        <dbReference type="Rhea" id="RHEA:12540"/>
        <dbReference type="Rhea" id="RHEA-COMP:9657"/>
        <dbReference type="Rhea" id="RHEA-COMP:9923"/>
        <dbReference type="ChEBI" id="CHEBI:30616"/>
        <dbReference type="ChEBI" id="CHEBI:33019"/>
        <dbReference type="ChEBI" id="CHEBI:57972"/>
        <dbReference type="ChEBI" id="CHEBI:78442"/>
        <dbReference type="ChEBI" id="CHEBI:78497"/>
        <dbReference type="ChEBI" id="CHEBI:456215"/>
        <dbReference type="EC" id="6.1.1.7"/>
    </reaction>
</comment>
<dbReference type="InterPro" id="IPR023033">
    <property type="entry name" value="Ala_tRNA_ligase_euk/bac"/>
</dbReference>
<dbReference type="NCBIfam" id="TIGR00344">
    <property type="entry name" value="alaS"/>
    <property type="match status" value="1"/>
</dbReference>
<dbReference type="PANTHER" id="PTHR11777:SF9">
    <property type="entry name" value="ALANINE--TRNA LIGASE, CYTOPLASMIC"/>
    <property type="match status" value="1"/>
</dbReference>
<dbReference type="GO" id="GO:0002161">
    <property type="term" value="F:aminoacyl-tRNA deacylase activity"/>
    <property type="evidence" value="ECO:0007669"/>
    <property type="project" value="TreeGrafter"/>
</dbReference>
<dbReference type="GO" id="GO:0006419">
    <property type="term" value="P:alanyl-tRNA aminoacylation"/>
    <property type="evidence" value="ECO:0007669"/>
    <property type="project" value="UniProtKB-UniRule"/>
</dbReference>
<dbReference type="SUPFAM" id="SSF55681">
    <property type="entry name" value="Class II aaRS and biotin synthetases"/>
    <property type="match status" value="1"/>
</dbReference>
<feature type="domain" description="Alanyl-transfer RNA synthetases family profile" evidence="17">
    <location>
        <begin position="4"/>
        <end position="712"/>
    </location>
</feature>
<sequence>MKKLTSSELRQLFLDFFKEKNHHIEKSASLVPIEDPTLLWINSGVATMKKYFDGSVRPENRRIASSQKSIRTNDIENVGVTARHHTLFEMLGNFSIGDYFKKEAIEWAWDFLTGEQWLALDPDKLYITVYPEDKETYAIWKDKIGVDESHLIEEEENFWDIGEGPCGPDTEIFFDRGETFNNLPEGHEENYPGGQNERWLEIWNLVFSEFNHKADDTYVPLPNKNIDTGMGLERIVSILQDAPTNFETDLFMPIINKTEDLSGKKYEEKKNKVSFKVIADHIRALAFAISDGALPSNEGRGYVLRRLLRRSVMHGRKLTIDKPFLTQLIPIVSEIMSEHYPEVGENRELIEKVILSEEKRFHETLSDGLNKVKELVEELKEKGQSKMSGKDAFQLYDTYGFPLELTEEVVEEENITINYKEFDAEMQKQRERARLARQTENSMAVQTSLLNEVTVKSTFIGYNQDETTTTLIKIIKDEAFVEEIEPGESARLLFEESPFYAEKGGQVGDTGLILNEDKTVMAEILNVKSGPEGQPIHDVKVRKKMSNNETYYLVIDKHRRRLIERNHTATHLLHQTLKEVLGNHVNQAGSLVEDGQLRFDFTHFNQVTEEELKEMEKQVNQKILENIRVETTETTIDKAKEMGAVALFGEKYGKHVRVVSINDYSKELCGGTHVETTSEIGLFKILSESGIGAGTRRIIARTSEGAYQWIDEQLNILNQTSKLLRVQSLNELPIRVEGLQKELKDANHVNESLHAKLAESQAEDIFKKVTDIDGITVIAEEIKAKDMNQLRKLADKWKQNDYSDILVLGLRNGEKVNLIASLNDKARQNEMKAGNLIKFISPYIKGGGGGRDDFAQAGGKKPEGLSEALQAVPDWVEKNS</sequence>
<keyword evidence="11 14" id="KW-0030">Aminoacyl-tRNA synthetase</keyword>
<evidence type="ECO:0000256" key="13">
    <source>
        <dbReference type="ARBA" id="ARBA00048300"/>
    </source>
</evidence>
<feature type="binding site" evidence="14">
    <location>
        <position position="571"/>
    </location>
    <ligand>
        <name>Zn(2+)</name>
        <dbReference type="ChEBI" id="CHEBI:29105"/>
    </ligand>
</feature>
<keyword evidence="10 14" id="KW-0648">Protein biosynthesis</keyword>
<dbReference type="GO" id="GO:0016740">
    <property type="term" value="F:transferase activity"/>
    <property type="evidence" value="ECO:0007669"/>
    <property type="project" value="UniProtKB-ARBA"/>
</dbReference>